<feature type="compositionally biased region" description="Pro residues" evidence="8">
    <location>
        <begin position="105"/>
        <end position="115"/>
    </location>
</feature>
<evidence type="ECO:0000256" key="3">
    <source>
        <dbReference type="ARBA" id="ARBA00022490"/>
    </source>
</evidence>
<sequence length="177" mass="19495">AKQEPQARASHLQGRSRSQEPDTHTVYHRRSQVLVEHAMPALEPAVRALDVQPRLKGPEKQFLKSPKGSGKPAGMPGSGKSGKAFSYYLPAVLPPQAPQDGHHLPQPPPQPPPQPYGHKRSRQKGREGHSPLKAPHAQPTAVEHEVVRDLPPTPAGEGFMVPVIHHHHHLHHHFHPS</sequence>
<evidence type="ECO:0000313" key="10">
    <source>
        <dbReference type="Proteomes" id="UP001266305"/>
    </source>
</evidence>
<gene>
    <name evidence="9" type="primary">NKD2_2</name>
    <name evidence="9" type="ORF">P7K49_004355</name>
</gene>
<evidence type="ECO:0000256" key="2">
    <source>
        <dbReference type="ARBA" id="ARBA00022475"/>
    </source>
</evidence>
<organism evidence="9 10">
    <name type="scientific">Saguinus oedipus</name>
    <name type="common">Cotton-top tamarin</name>
    <name type="synonym">Oedipomidas oedipus</name>
    <dbReference type="NCBI Taxonomy" id="9490"/>
    <lineage>
        <taxon>Eukaryota</taxon>
        <taxon>Metazoa</taxon>
        <taxon>Chordata</taxon>
        <taxon>Craniata</taxon>
        <taxon>Vertebrata</taxon>
        <taxon>Euteleostomi</taxon>
        <taxon>Mammalia</taxon>
        <taxon>Eutheria</taxon>
        <taxon>Euarchontoglires</taxon>
        <taxon>Primates</taxon>
        <taxon>Haplorrhini</taxon>
        <taxon>Platyrrhini</taxon>
        <taxon>Cebidae</taxon>
        <taxon>Callitrichinae</taxon>
        <taxon>Saguinus</taxon>
    </lineage>
</organism>
<comment type="function">
    <text evidence="7">Cell autonomous antagonist of the canonical Wnt signaling pathway.</text>
</comment>
<dbReference type="Proteomes" id="UP001266305">
    <property type="component" value="Unassembled WGS sequence"/>
</dbReference>
<protein>
    <recommendedName>
        <fullName evidence="7">Protein naked cuticle homolog</fullName>
    </recommendedName>
</protein>
<proteinExistence type="inferred from homology"/>
<keyword evidence="2 7" id="KW-1003">Cell membrane</keyword>
<comment type="caution">
    <text evidence="9">The sequence shown here is derived from an EMBL/GenBank/DDBJ whole genome shotgun (WGS) entry which is preliminary data.</text>
</comment>
<evidence type="ECO:0000256" key="6">
    <source>
        <dbReference type="ARBA" id="ARBA00023136"/>
    </source>
</evidence>
<reference evidence="9 10" key="1">
    <citation type="submission" date="2023-05" db="EMBL/GenBank/DDBJ databases">
        <title>B98-5 Cell Line De Novo Hybrid Assembly: An Optical Mapping Approach.</title>
        <authorList>
            <person name="Kananen K."/>
            <person name="Auerbach J.A."/>
            <person name="Kautto E."/>
            <person name="Blachly J.S."/>
        </authorList>
    </citation>
    <scope>NUCLEOTIDE SEQUENCE [LARGE SCALE GENOMIC DNA]</scope>
    <source>
        <strain evidence="9">B95-8</strain>
        <tissue evidence="9">Cell line</tissue>
    </source>
</reference>
<keyword evidence="4 7" id="KW-0879">Wnt signaling pathway</keyword>
<evidence type="ECO:0000313" key="9">
    <source>
        <dbReference type="EMBL" id="KAK2117469.1"/>
    </source>
</evidence>
<dbReference type="InterPro" id="IPR040140">
    <property type="entry name" value="Nkd-like"/>
</dbReference>
<feature type="region of interest" description="Disordered" evidence="8">
    <location>
        <begin position="1"/>
        <end position="30"/>
    </location>
</feature>
<accession>A0ABQ9W745</accession>
<dbReference type="PANTHER" id="PTHR22611">
    <property type="entry name" value="PROTEIN NAKED CUTICLE"/>
    <property type="match status" value="1"/>
</dbReference>
<evidence type="ECO:0000256" key="1">
    <source>
        <dbReference type="ARBA" id="ARBA00007081"/>
    </source>
</evidence>
<feature type="region of interest" description="Disordered" evidence="8">
    <location>
        <begin position="49"/>
        <end position="149"/>
    </location>
</feature>
<evidence type="ECO:0000256" key="5">
    <source>
        <dbReference type="ARBA" id="ARBA00022723"/>
    </source>
</evidence>
<keyword evidence="5" id="KW-0479">Metal-binding</keyword>
<comment type="subcellular location">
    <subcellularLocation>
        <location evidence="7">Cell membrane</location>
    </subcellularLocation>
    <subcellularLocation>
        <location evidence="7">Cytoplasm</location>
    </subcellularLocation>
</comment>
<dbReference type="PANTHER" id="PTHR22611:SF1">
    <property type="entry name" value="PROTEIN NAKED CUTICLE HOMOLOG 2"/>
    <property type="match status" value="1"/>
</dbReference>
<keyword evidence="6" id="KW-0472">Membrane</keyword>
<evidence type="ECO:0000256" key="7">
    <source>
        <dbReference type="RuleBase" id="RU367060"/>
    </source>
</evidence>
<keyword evidence="10" id="KW-1185">Reference proteome</keyword>
<feature type="non-terminal residue" evidence="9">
    <location>
        <position position="1"/>
    </location>
</feature>
<comment type="similarity">
    <text evidence="1 7">Belongs to the NKD family.</text>
</comment>
<evidence type="ECO:0000256" key="8">
    <source>
        <dbReference type="SAM" id="MobiDB-lite"/>
    </source>
</evidence>
<name>A0ABQ9W745_SAGOE</name>
<dbReference type="EMBL" id="JASSZA010000002">
    <property type="protein sequence ID" value="KAK2117469.1"/>
    <property type="molecule type" value="Genomic_DNA"/>
</dbReference>
<keyword evidence="3" id="KW-0963">Cytoplasm</keyword>
<evidence type="ECO:0000256" key="4">
    <source>
        <dbReference type="ARBA" id="ARBA00022687"/>
    </source>
</evidence>